<reference evidence="1" key="1">
    <citation type="submission" date="2022-02" db="EMBL/GenBank/DDBJ databases">
        <title>Plant Genome Project.</title>
        <authorList>
            <person name="Zhang R.-G."/>
        </authorList>
    </citation>
    <scope>NUCLEOTIDE SEQUENCE</scope>
    <source>
        <strain evidence="1">AT1</strain>
    </source>
</reference>
<keyword evidence="2" id="KW-1185">Reference proteome</keyword>
<proteinExistence type="predicted"/>
<name>A0ACC0LPD2_RHOML</name>
<accession>A0ACC0LPD2</accession>
<comment type="caution">
    <text evidence="1">The sequence shown here is derived from an EMBL/GenBank/DDBJ whole genome shotgun (WGS) entry which is preliminary data.</text>
</comment>
<dbReference type="EMBL" id="CM046398">
    <property type="protein sequence ID" value="KAI8530489.1"/>
    <property type="molecule type" value="Genomic_DNA"/>
</dbReference>
<sequence>MDSPLIVKCHGVFNGEGDPDCDGCGVCFVKEYMEAGSLHDVLLMHQRLPELAISGIARRVLEGVHYLYSVQIVHRDIKPSNLLINNKGEIKIVDFGVSGVVSRKLNVTTSHHDNCMGTCAYMSPERFDPERWDGNFSDEFAGDIWSLGLVVLECHVGHFPLISPGQKPDWATLMCTICFEGRMDMPEMASPEFQTFVLPDALRWARDAHFIRVEILTNCLALVQGLQCSDHVDVFVKPIMVEIFEVVESFEYVAVTKVPRNVARPAHTSAKGESIRCPKGRAVSEPSYSRARLGSTR</sequence>
<organism evidence="1 2">
    <name type="scientific">Rhododendron molle</name>
    <name type="common">Chinese azalea</name>
    <name type="synonym">Azalea mollis</name>
    <dbReference type="NCBI Taxonomy" id="49168"/>
    <lineage>
        <taxon>Eukaryota</taxon>
        <taxon>Viridiplantae</taxon>
        <taxon>Streptophyta</taxon>
        <taxon>Embryophyta</taxon>
        <taxon>Tracheophyta</taxon>
        <taxon>Spermatophyta</taxon>
        <taxon>Magnoliopsida</taxon>
        <taxon>eudicotyledons</taxon>
        <taxon>Gunneridae</taxon>
        <taxon>Pentapetalae</taxon>
        <taxon>asterids</taxon>
        <taxon>Ericales</taxon>
        <taxon>Ericaceae</taxon>
        <taxon>Ericoideae</taxon>
        <taxon>Rhodoreae</taxon>
        <taxon>Rhododendron</taxon>
    </lineage>
</organism>
<protein>
    <submittedName>
        <fullName evidence="1">Uncharacterized protein</fullName>
    </submittedName>
</protein>
<dbReference type="Proteomes" id="UP001062846">
    <property type="component" value="Chromosome 11"/>
</dbReference>
<evidence type="ECO:0000313" key="2">
    <source>
        <dbReference type="Proteomes" id="UP001062846"/>
    </source>
</evidence>
<gene>
    <name evidence="1" type="ORF">RHMOL_Rhmol11G0063100</name>
</gene>
<evidence type="ECO:0000313" key="1">
    <source>
        <dbReference type="EMBL" id="KAI8530489.1"/>
    </source>
</evidence>